<accession>A0A1L9WF54</accession>
<organism evidence="2 3">
    <name type="scientific">Aspergillus aculeatus (strain ATCC 16872 / CBS 172.66 / WB 5094)</name>
    <dbReference type="NCBI Taxonomy" id="690307"/>
    <lineage>
        <taxon>Eukaryota</taxon>
        <taxon>Fungi</taxon>
        <taxon>Dikarya</taxon>
        <taxon>Ascomycota</taxon>
        <taxon>Pezizomycotina</taxon>
        <taxon>Eurotiomycetes</taxon>
        <taxon>Eurotiomycetidae</taxon>
        <taxon>Eurotiales</taxon>
        <taxon>Aspergillaceae</taxon>
        <taxon>Aspergillus</taxon>
        <taxon>Aspergillus subgen. Circumdati</taxon>
    </lineage>
</organism>
<sequence length="106" mass="11439">MKLLTLLLPLIPLCRAWEVDFYTESDCAGSTTWSTGDTAVMSCQSTSSSDYVSVWVDVVATNFAVLVYKEADCAGPSWAISGTHETTTGNCQNGDWKSFKVVKATA</sequence>
<feature type="signal peptide" evidence="1">
    <location>
        <begin position="1"/>
        <end position="16"/>
    </location>
</feature>
<dbReference type="VEuPathDB" id="FungiDB:ASPACDRAFT_48495"/>
<dbReference type="OrthoDB" id="10309386at2759"/>
<evidence type="ECO:0000256" key="1">
    <source>
        <dbReference type="SAM" id="SignalP"/>
    </source>
</evidence>
<dbReference type="AlphaFoldDB" id="A0A1L9WF54"/>
<evidence type="ECO:0000313" key="3">
    <source>
        <dbReference type="Proteomes" id="UP000184546"/>
    </source>
</evidence>
<reference evidence="3" key="1">
    <citation type="journal article" date="2017" name="Genome Biol.">
        <title>Comparative genomics reveals high biological diversity and specific adaptations in the industrially and medically important fungal genus Aspergillus.</title>
        <authorList>
            <person name="de Vries R.P."/>
            <person name="Riley R."/>
            <person name="Wiebenga A."/>
            <person name="Aguilar-Osorio G."/>
            <person name="Amillis S."/>
            <person name="Uchima C.A."/>
            <person name="Anderluh G."/>
            <person name="Asadollahi M."/>
            <person name="Askin M."/>
            <person name="Barry K."/>
            <person name="Battaglia E."/>
            <person name="Bayram O."/>
            <person name="Benocci T."/>
            <person name="Braus-Stromeyer S.A."/>
            <person name="Caldana C."/>
            <person name="Canovas D."/>
            <person name="Cerqueira G.C."/>
            <person name="Chen F."/>
            <person name="Chen W."/>
            <person name="Choi C."/>
            <person name="Clum A."/>
            <person name="Dos Santos R.A."/>
            <person name="Damasio A.R."/>
            <person name="Diallinas G."/>
            <person name="Emri T."/>
            <person name="Fekete E."/>
            <person name="Flipphi M."/>
            <person name="Freyberg S."/>
            <person name="Gallo A."/>
            <person name="Gournas C."/>
            <person name="Habgood R."/>
            <person name="Hainaut M."/>
            <person name="Harispe M.L."/>
            <person name="Henrissat B."/>
            <person name="Hilden K.S."/>
            <person name="Hope R."/>
            <person name="Hossain A."/>
            <person name="Karabika E."/>
            <person name="Karaffa L."/>
            <person name="Karanyi Z."/>
            <person name="Krasevec N."/>
            <person name="Kuo A."/>
            <person name="Kusch H."/>
            <person name="LaButti K."/>
            <person name="Lagendijk E.L."/>
            <person name="Lapidus A."/>
            <person name="Levasseur A."/>
            <person name="Lindquist E."/>
            <person name="Lipzen A."/>
            <person name="Logrieco A.F."/>
            <person name="MacCabe A."/>
            <person name="Maekelae M.R."/>
            <person name="Malavazi I."/>
            <person name="Melin P."/>
            <person name="Meyer V."/>
            <person name="Mielnichuk N."/>
            <person name="Miskei M."/>
            <person name="Molnar A.P."/>
            <person name="Mule G."/>
            <person name="Ngan C.Y."/>
            <person name="Orejas M."/>
            <person name="Orosz E."/>
            <person name="Ouedraogo J.P."/>
            <person name="Overkamp K.M."/>
            <person name="Park H.-S."/>
            <person name="Perrone G."/>
            <person name="Piumi F."/>
            <person name="Punt P.J."/>
            <person name="Ram A.F."/>
            <person name="Ramon A."/>
            <person name="Rauscher S."/>
            <person name="Record E."/>
            <person name="Riano-Pachon D.M."/>
            <person name="Robert V."/>
            <person name="Roehrig J."/>
            <person name="Ruller R."/>
            <person name="Salamov A."/>
            <person name="Salih N.S."/>
            <person name="Samson R.A."/>
            <person name="Sandor E."/>
            <person name="Sanguinetti M."/>
            <person name="Schuetze T."/>
            <person name="Sepcic K."/>
            <person name="Shelest E."/>
            <person name="Sherlock G."/>
            <person name="Sophianopoulou V."/>
            <person name="Squina F.M."/>
            <person name="Sun H."/>
            <person name="Susca A."/>
            <person name="Todd R.B."/>
            <person name="Tsang A."/>
            <person name="Unkles S.E."/>
            <person name="van de Wiele N."/>
            <person name="van Rossen-Uffink D."/>
            <person name="Oliveira J.V."/>
            <person name="Vesth T.C."/>
            <person name="Visser J."/>
            <person name="Yu J.-H."/>
            <person name="Zhou M."/>
            <person name="Andersen M.R."/>
            <person name="Archer D.B."/>
            <person name="Baker S.E."/>
            <person name="Benoit I."/>
            <person name="Brakhage A.A."/>
            <person name="Braus G.H."/>
            <person name="Fischer R."/>
            <person name="Frisvad J.C."/>
            <person name="Goldman G.H."/>
            <person name="Houbraken J."/>
            <person name="Oakley B."/>
            <person name="Pocsi I."/>
            <person name="Scazzocchio C."/>
            <person name="Seiboth B."/>
            <person name="vanKuyk P.A."/>
            <person name="Wortman J."/>
            <person name="Dyer P.S."/>
            <person name="Grigoriev I.V."/>
        </authorList>
    </citation>
    <scope>NUCLEOTIDE SEQUENCE [LARGE SCALE GENOMIC DNA]</scope>
    <source>
        <strain evidence="3">ATCC 16872 / CBS 172.66 / WB 5094</strain>
    </source>
</reference>
<keyword evidence="3" id="KW-1185">Reference proteome</keyword>
<keyword evidence="1" id="KW-0732">Signal</keyword>
<proteinExistence type="predicted"/>
<dbReference type="GeneID" id="30975957"/>
<dbReference type="EMBL" id="KV878993">
    <property type="protein sequence ID" value="OJJ94801.1"/>
    <property type="molecule type" value="Genomic_DNA"/>
</dbReference>
<dbReference type="RefSeq" id="XP_020051141.1">
    <property type="nucleotide sequence ID" value="XM_020202143.1"/>
</dbReference>
<evidence type="ECO:0000313" key="2">
    <source>
        <dbReference type="EMBL" id="OJJ94801.1"/>
    </source>
</evidence>
<gene>
    <name evidence="2" type="ORF">ASPACDRAFT_48495</name>
</gene>
<feature type="chain" id="PRO_5009887988" evidence="1">
    <location>
        <begin position="17"/>
        <end position="106"/>
    </location>
</feature>
<name>A0A1L9WF54_ASPA1</name>
<dbReference type="Proteomes" id="UP000184546">
    <property type="component" value="Unassembled WGS sequence"/>
</dbReference>
<protein>
    <submittedName>
        <fullName evidence="2">Uncharacterized protein</fullName>
    </submittedName>
</protein>